<accession>A0A1N6SYE6</accession>
<keyword evidence="4" id="KW-0067">ATP-binding</keyword>
<evidence type="ECO:0000256" key="5">
    <source>
        <dbReference type="ARBA" id="ARBA00022967"/>
    </source>
</evidence>
<dbReference type="PANTHER" id="PTHR43499:SF1">
    <property type="entry name" value="ABC TRANSPORTER I FAMILY MEMBER 1"/>
    <property type="match status" value="1"/>
</dbReference>
<evidence type="ECO:0000313" key="9">
    <source>
        <dbReference type="Proteomes" id="UP000323956"/>
    </source>
</evidence>
<dbReference type="InterPro" id="IPR017871">
    <property type="entry name" value="ABC_transporter-like_CS"/>
</dbReference>
<protein>
    <submittedName>
        <fullName evidence="8">Heme exporter protein A</fullName>
    </submittedName>
</protein>
<dbReference type="GO" id="GO:0016887">
    <property type="term" value="F:ATP hydrolysis activity"/>
    <property type="evidence" value="ECO:0007669"/>
    <property type="project" value="InterPro"/>
</dbReference>
<proteinExistence type="predicted"/>
<evidence type="ECO:0000256" key="1">
    <source>
        <dbReference type="ARBA" id="ARBA00022448"/>
    </source>
</evidence>
<reference evidence="8 9" key="1">
    <citation type="submission" date="2017-01" db="EMBL/GenBank/DDBJ databases">
        <authorList>
            <person name="Varghese N."/>
            <person name="Submissions S."/>
        </authorList>
    </citation>
    <scope>NUCLEOTIDE SEQUENCE [LARGE SCALE GENOMIC DNA]</scope>
    <source>
        <strain evidence="8 9">ATCC 700171</strain>
    </source>
</reference>
<dbReference type="SUPFAM" id="SSF52540">
    <property type="entry name" value="P-loop containing nucleoside triphosphate hydrolases"/>
    <property type="match status" value="1"/>
</dbReference>
<dbReference type="PANTHER" id="PTHR43499">
    <property type="entry name" value="ABC TRANSPORTER I FAMILY MEMBER 1"/>
    <property type="match status" value="1"/>
</dbReference>
<organism evidence="8 9">
    <name type="scientific">Paracoccus thiocyanatus</name>
    <dbReference type="NCBI Taxonomy" id="34006"/>
    <lineage>
        <taxon>Bacteria</taxon>
        <taxon>Pseudomonadati</taxon>
        <taxon>Pseudomonadota</taxon>
        <taxon>Alphaproteobacteria</taxon>
        <taxon>Rhodobacterales</taxon>
        <taxon>Paracoccaceae</taxon>
        <taxon>Paracoccus</taxon>
    </lineage>
</organism>
<dbReference type="GO" id="GO:0022857">
    <property type="term" value="F:transmembrane transporter activity"/>
    <property type="evidence" value="ECO:0007669"/>
    <property type="project" value="InterPro"/>
</dbReference>
<dbReference type="GO" id="GO:0005524">
    <property type="term" value="F:ATP binding"/>
    <property type="evidence" value="ECO:0007669"/>
    <property type="project" value="UniProtKB-KW"/>
</dbReference>
<keyword evidence="5" id="KW-1278">Translocase</keyword>
<dbReference type="AlphaFoldDB" id="A0A1N6SYE6"/>
<dbReference type="PROSITE" id="PS50893">
    <property type="entry name" value="ABC_TRANSPORTER_2"/>
    <property type="match status" value="1"/>
</dbReference>
<evidence type="ECO:0000259" key="7">
    <source>
        <dbReference type="PROSITE" id="PS50893"/>
    </source>
</evidence>
<dbReference type="SMART" id="SM00382">
    <property type="entry name" value="AAA"/>
    <property type="match status" value="1"/>
</dbReference>
<evidence type="ECO:0000256" key="2">
    <source>
        <dbReference type="ARBA" id="ARBA00022741"/>
    </source>
</evidence>
<sequence>MSLLAVRDLAVARGGLRAVEGVHFALAPGAALVLRGPNGIGKTTLLRTLAGLQPAVAGVIEAAADSMAYAGHSDGLKPALSAAENLRFWAEIFGGRDIEAALAAMNLRDLAARPAHALSAGQKRRLGLARLMVTGRPVWLLDEPTVSLDRDSVALFAAMLRAHLDRGGAAVIATHIDLGLHEAEILELGPFRAGRVPSQSRPAGFNEAFG</sequence>
<dbReference type="Gene3D" id="3.40.50.300">
    <property type="entry name" value="P-loop containing nucleotide triphosphate hydrolases"/>
    <property type="match status" value="1"/>
</dbReference>
<evidence type="ECO:0000256" key="6">
    <source>
        <dbReference type="ARBA" id="ARBA00023136"/>
    </source>
</evidence>
<dbReference type="EMBL" id="FTMK01000008">
    <property type="protein sequence ID" value="SIQ46102.1"/>
    <property type="molecule type" value="Genomic_DNA"/>
</dbReference>
<feature type="domain" description="ABC transporter" evidence="7">
    <location>
        <begin position="4"/>
        <end position="207"/>
    </location>
</feature>
<dbReference type="GO" id="GO:0017004">
    <property type="term" value="P:cytochrome complex assembly"/>
    <property type="evidence" value="ECO:0007669"/>
    <property type="project" value="UniProtKB-KW"/>
</dbReference>
<dbReference type="NCBIfam" id="TIGR01189">
    <property type="entry name" value="ccmA"/>
    <property type="match status" value="1"/>
</dbReference>
<dbReference type="InterPro" id="IPR005895">
    <property type="entry name" value="ABC_transptr_haem_export_CcmA"/>
</dbReference>
<evidence type="ECO:0000256" key="3">
    <source>
        <dbReference type="ARBA" id="ARBA00022748"/>
    </source>
</evidence>
<evidence type="ECO:0000313" key="8">
    <source>
        <dbReference type="EMBL" id="SIQ46102.1"/>
    </source>
</evidence>
<keyword evidence="6" id="KW-0472">Membrane</keyword>
<gene>
    <name evidence="8" type="ORF">SAMN05421641_10848</name>
</gene>
<dbReference type="OrthoDB" id="9800654at2"/>
<evidence type="ECO:0000256" key="4">
    <source>
        <dbReference type="ARBA" id="ARBA00022840"/>
    </source>
</evidence>
<dbReference type="Proteomes" id="UP000323956">
    <property type="component" value="Unassembled WGS sequence"/>
</dbReference>
<dbReference type="PROSITE" id="PS00211">
    <property type="entry name" value="ABC_TRANSPORTER_1"/>
    <property type="match status" value="1"/>
</dbReference>
<dbReference type="InterPro" id="IPR003593">
    <property type="entry name" value="AAA+_ATPase"/>
</dbReference>
<name>A0A1N6SYE6_9RHOB</name>
<dbReference type="Pfam" id="PF00005">
    <property type="entry name" value="ABC_tran"/>
    <property type="match status" value="1"/>
</dbReference>
<dbReference type="InterPro" id="IPR003439">
    <property type="entry name" value="ABC_transporter-like_ATP-bd"/>
</dbReference>
<keyword evidence="2" id="KW-0547">Nucleotide-binding</keyword>
<dbReference type="RefSeq" id="WP_149765370.1">
    <property type="nucleotide sequence ID" value="NZ_FTMK01000008.1"/>
</dbReference>
<keyword evidence="1" id="KW-0813">Transport</keyword>
<dbReference type="InterPro" id="IPR027417">
    <property type="entry name" value="P-loop_NTPase"/>
</dbReference>
<keyword evidence="3" id="KW-0201">Cytochrome c-type biogenesis</keyword>